<feature type="transmembrane region" description="Helical" evidence="6">
    <location>
        <begin position="59"/>
        <end position="77"/>
    </location>
</feature>
<feature type="transmembrane region" description="Helical" evidence="6">
    <location>
        <begin position="21"/>
        <end position="39"/>
    </location>
</feature>
<keyword evidence="3 6" id="KW-0812">Transmembrane</keyword>
<evidence type="ECO:0000313" key="9">
    <source>
        <dbReference type="Proteomes" id="UP000036097"/>
    </source>
</evidence>
<dbReference type="PANTHER" id="PTHR36115">
    <property type="entry name" value="PROLINE-RICH ANTIGEN HOMOLOG-RELATED"/>
    <property type="match status" value="1"/>
</dbReference>
<reference evidence="8 9" key="1">
    <citation type="submission" date="2015-05" db="EMBL/GenBank/DDBJ databases">
        <title>Photobacterium galathea sp. nov.</title>
        <authorList>
            <person name="Machado H."/>
            <person name="Gram L."/>
        </authorList>
    </citation>
    <scope>NUCLEOTIDE SEQUENCE [LARGE SCALE GENOMIC DNA]</scope>
    <source>
        <strain evidence="8 9">CGMCC 1.12159</strain>
    </source>
</reference>
<evidence type="ECO:0000313" key="8">
    <source>
        <dbReference type="EMBL" id="KLV05495.1"/>
    </source>
</evidence>
<dbReference type="STRING" id="1195763.ABT56_10995"/>
<dbReference type="GO" id="GO:0005886">
    <property type="term" value="C:plasma membrane"/>
    <property type="evidence" value="ECO:0007669"/>
    <property type="project" value="UniProtKB-SubCell"/>
</dbReference>
<dbReference type="OrthoDB" id="9793824at2"/>
<sequence>MENIQDNSYRLASRWSRIGASVVDGLVLGIVLLPLAYFTGGFDGLSQTPPVEPSFGYKIVMAVLGFGLYCAVNWKMLKQSGQTVGKKVLNIRVVNIDGSPAKVQDLIFKRYAFMLFLVYIPFIGGLLNLVNLAMIFGKQRRALHDRVAKMRVISN</sequence>
<dbReference type="RefSeq" id="WP_047878924.1">
    <property type="nucleotide sequence ID" value="NZ_LDOT01000013.1"/>
</dbReference>
<gene>
    <name evidence="8" type="ORF">ABT56_10995</name>
</gene>
<dbReference type="Pfam" id="PF06271">
    <property type="entry name" value="RDD"/>
    <property type="match status" value="1"/>
</dbReference>
<protein>
    <recommendedName>
        <fullName evidence="7">RDD domain-containing protein</fullName>
    </recommendedName>
</protein>
<comment type="subcellular location">
    <subcellularLocation>
        <location evidence="1">Cell membrane</location>
        <topology evidence="1">Multi-pass membrane protein</topology>
    </subcellularLocation>
</comment>
<evidence type="ECO:0000256" key="6">
    <source>
        <dbReference type="SAM" id="Phobius"/>
    </source>
</evidence>
<keyword evidence="4 6" id="KW-1133">Transmembrane helix</keyword>
<dbReference type="PANTHER" id="PTHR36115:SF4">
    <property type="entry name" value="MEMBRANE PROTEIN"/>
    <property type="match status" value="1"/>
</dbReference>
<comment type="caution">
    <text evidence="8">The sequence shown here is derived from an EMBL/GenBank/DDBJ whole genome shotgun (WGS) entry which is preliminary data.</text>
</comment>
<dbReference type="AlphaFoldDB" id="A0A0J1H0W7"/>
<proteinExistence type="predicted"/>
<organism evidence="8 9">
    <name type="scientific">Photobacterium aquae</name>
    <dbReference type="NCBI Taxonomy" id="1195763"/>
    <lineage>
        <taxon>Bacteria</taxon>
        <taxon>Pseudomonadati</taxon>
        <taxon>Pseudomonadota</taxon>
        <taxon>Gammaproteobacteria</taxon>
        <taxon>Vibrionales</taxon>
        <taxon>Vibrionaceae</taxon>
        <taxon>Photobacterium</taxon>
    </lineage>
</organism>
<keyword evidence="9" id="KW-1185">Reference proteome</keyword>
<feature type="transmembrane region" description="Helical" evidence="6">
    <location>
        <begin position="111"/>
        <end position="136"/>
    </location>
</feature>
<evidence type="ECO:0000256" key="2">
    <source>
        <dbReference type="ARBA" id="ARBA00022475"/>
    </source>
</evidence>
<keyword evidence="2" id="KW-1003">Cell membrane</keyword>
<evidence type="ECO:0000256" key="1">
    <source>
        <dbReference type="ARBA" id="ARBA00004651"/>
    </source>
</evidence>
<feature type="domain" description="RDD" evidence="7">
    <location>
        <begin position="12"/>
        <end position="149"/>
    </location>
</feature>
<dbReference type="InterPro" id="IPR051791">
    <property type="entry name" value="Pra-immunoreactive"/>
</dbReference>
<evidence type="ECO:0000256" key="3">
    <source>
        <dbReference type="ARBA" id="ARBA00022692"/>
    </source>
</evidence>
<evidence type="ECO:0000256" key="4">
    <source>
        <dbReference type="ARBA" id="ARBA00022989"/>
    </source>
</evidence>
<dbReference type="PATRIC" id="fig|1195763.3.peg.2310"/>
<dbReference type="Proteomes" id="UP000036097">
    <property type="component" value="Unassembled WGS sequence"/>
</dbReference>
<accession>A0A0J1H0W7</accession>
<evidence type="ECO:0000259" key="7">
    <source>
        <dbReference type="Pfam" id="PF06271"/>
    </source>
</evidence>
<dbReference type="EMBL" id="LDOT01000013">
    <property type="protein sequence ID" value="KLV05495.1"/>
    <property type="molecule type" value="Genomic_DNA"/>
</dbReference>
<name>A0A0J1H0W7_9GAMM</name>
<keyword evidence="5 6" id="KW-0472">Membrane</keyword>
<evidence type="ECO:0000256" key="5">
    <source>
        <dbReference type="ARBA" id="ARBA00023136"/>
    </source>
</evidence>
<dbReference type="InterPro" id="IPR010432">
    <property type="entry name" value="RDD"/>
</dbReference>